<comment type="caution">
    <text evidence="1">The sequence shown here is derived from an EMBL/GenBank/DDBJ whole genome shotgun (WGS) entry which is preliminary data.</text>
</comment>
<evidence type="ECO:0000313" key="1">
    <source>
        <dbReference type="EMBL" id="KAK4306566.1"/>
    </source>
</evidence>
<name>A0AAE1PFF9_9EUCA</name>
<keyword evidence="2" id="KW-1185">Reference proteome</keyword>
<dbReference type="EMBL" id="JAWZYT010002113">
    <property type="protein sequence ID" value="KAK4306566.1"/>
    <property type="molecule type" value="Genomic_DNA"/>
</dbReference>
<dbReference type="Proteomes" id="UP001292094">
    <property type="component" value="Unassembled WGS sequence"/>
</dbReference>
<sequence>MGKRSAAATDCTALEAHLQSSTQTEADAVDTVPVVASTVVIRLPRIREVASGMWCRLFKKMCLALW</sequence>
<gene>
    <name evidence="1" type="ORF">Pmani_021616</name>
</gene>
<accession>A0AAE1PFF9</accession>
<protein>
    <submittedName>
        <fullName evidence="1">Uncharacterized protein</fullName>
    </submittedName>
</protein>
<reference evidence="1" key="1">
    <citation type="submission" date="2023-11" db="EMBL/GenBank/DDBJ databases">
        <title>Genome assemblies of two species of porcelain crab, Petrolisthes cinctipes and Petrolisthes manimaculis (Anomura: Porcellanidae).</title>
        <authorList>
            <person name="Angst P."/>
        </authorList>
    </citation>
    <scope>NUCLEOTIDE SEQUENCE</scope>
    <source>
        <strain evidence="1">PB745_02</strain>
        <tissue evidence="1">Gill</tissue>
    </source>
</reference>
<organism evidence="1 2">
    <name type="scientific">Petrolisthes manimaculis</name>
    <dbReference type="NCBI Taxonomy" id="1843537"/>
    <lineage>
        <taxon>Eukaryota</taxon>
        <taxon>Metazoa</taxon>
        <taxon>Ecdysozoa</taxon>
        <taxon>Arthropoda</taxon>
        <taxon>Crustacea</taxon>
        <taxon>Multicrustacea</taxon>
        <taxon>Malacostraca</taxon>
        <taxon>Eumalacostraca</taxon>
        <taxon>Eucarida</taxon>
        <taxon>Decapoda</taxon>
        <taxon>Pleocyemata</taxon>
        <taxon>Anomura</taxon>
        <taxon>Galatheoidea</taxon>
        <taxon>Porcellanidae</taxon>
        <taxon>Petrolisthes</taxon>
    </lineage>
</organism>
<evidence type="ECO:0000313" key="2">
    <source>
        <dbReference type="Proteomes" id="UP001292094"/>
    </source>
</evidence>
<dbReference type="AlphaFoldDB" id="A0AAE1PFF9"/>
<proteinExistence type="predicted"/>